<organism evidence="1 2">
    <name type="scientific">Colletotrichum truncatum</name>
    <name type="common">Anthracnose fungus</name>
    <name type="synonym">Colletotrichum capsici</name>
    <dbReference type="NCBI Taxonomy" id="5467"/>
    <lineage>
        <taxon>Eukaryota</taxon>
        <taxon>Fungi</taxon>
        <taxon>Dikarya</taxon>
        <taxon>Ascomycota</taxon>
        <taxon>Pezizomycotina</taxon>
        <taxon>Sordariomycetes</taxon>
        <taxon>Hypocreomycetidae</taxon>
        <taxon>Glomerellales</taxon>
        <taxon>Glomerellaceae</taxon>
        <taxon>Colletotrichum</taxon>
        <taxon>Colletotrichum truncatum species complex</taxon>
    </lineage>
</organism>
<keyword evidence="2" id="KW-1185">Reference proteome</keyword>
<reference evidence="1 2" key="1">
    <citation type="journal article" date="2020" name="Phytopathology">
        <title>Genome Sequence Resources of Colletotrichum truncatum, C. plurivorum, C. musicola, and C. sojae: Four Species Pathogenic to Soybean (Glycine max).</title>
        <authorList>
            <person name="Rogerio F."/>
            <person name="Boufleur T.R."/>
            <person name="Ciampi-Guillardi M."/>
            <person name="Sukno S.A."/>
            <person name="Thon M.R."/>
            <person name="Massola Junior N.S."/>
            <person name="Baroncelli R."/>
        </authorList>
    </citation>
    <scope>NUCLEOTIDE SEQUENCE [LARGE SCALE GENOMIC DNA]</scope>
    <source>
        <strain evidence="1 2">CMES1059</strain>
    </source>
</reference>
<protein>
    <submittedName>
        <fullName evidence="1">Polyprotein</fullName>
    </submittedName>
</protein>
<gene>
    <name evidence="1" type="ORF">CTRU02_215200</name>
</gene>
<dbReference type="EMBL" id="VUJX02000014">
    <property type="protein sequence ID" value="KAL0929770.1"/>
    <property type="molecule type" value="Genomic_DNA"/>
</dbReference>
<accession>A0ACC3YD82</accession>
<name>A0ACC3YD82_COLTU</name>
<evidence type="ECO:0000313" key="1">
    <source>
        <dbReference type="EMBL" id="KAL0929770.1"/>
    </source>
</evidence>
<evidence type="ECO:0000313" key="2">
    <source>
        <dbReference type="Proteomes" id="UP000805649"/>
    </source>
</evidence>
<dbReference type="Proteomes" id="UP000805649">
    <property type="component" value="Unassembled WGS sequence"/>
</dbReference>
<proteinExistence type="predicted"/>
<comment type="caution">
    <text evidence="1">The sequence shown here is derived from an EMBL/GenBank/DDBJ whole genome shotgun (WGS) entry which is preliminary data.</text>
</comment>
<sequence length="130" mass="13762">MIAEEDHTGAFIPQTNWEGLYGEDEDVGTQLSWEDAVLHEVERDTGAEQLEAESDQPAGTDEGSGQTGDAEVDLGKPEGGTGDQAEAGTDDQAKNSNAQSRPYPSPVSLPPTALLAMTIRDDSEFLQANA</sequence>